<dbReference type="InterPro" id="IPR050344">
    <property type="entry name" value="Peptidase_M1_aminopeptidases"/>
</dbReference>
<evidence type="ECO:0000256" key="2">
    <source>
        <dbReference type="SAM" id="SignalP"/>
    </source>
</evidence>
<evidence type="ECO:0000256" key="1">
    <source>
        <dbReference type="ARBA" id="ARBA00010136"/>
    </source>
</evidence>
<accession>A0A6P3Y6I9</accession>
<keyword evidence="2" id="KW-0732">Signal</keyword>
<dbReference type="InterPro" id="IPR042097">
    <property type="entry name" value="Aminopeptidase_N-like_N_sf"/>
</dbReference>
<dbReference type="GO" id="GO:0043171">
    <property type="term" value="P:peptide catabolic process"/>
    <property type="evidence" value="ECO:0007669"/>
    <property type="project" value="TreeGrafter"/>
</dbReference>
<dbReference type="PANTHER" id="PTHR11533:SF299">
    <property type="entry name" value="AMINOPEPTIDASE"/>
    <property type="match status" value="1"/>
</dbReference>
<feature type="domain" description="Aminopeptidase N-like N-terminal" evidence="5">
    <location>
        <begin position="74"/>
        <end position="196"/>
    </location>
</feature>
<dbReference type="Gene3D" id="1.25.50.20">
    <property type="match status" value="1"/>
</dbReference>
<keyword evidence="6" id="KW-1185">Reference proteome</keyword>
<organism evidence="6 7">
    <name type="scientific">Dinoponera quadriceps</name>
    <name type="common">South American ant</name>
    <dbReference type="NCBI Taxonomy" id="609295"/>
    <lineage>
        <taxon>Eukaryota</taxon>
        <taxon>Metazoa</taxon>
        <taxon>Ecdysozoa</taxon>
        <taxon>Arthropoda</taxon>
        <taxon>Hexapoda</taxon>
        <taxon>Insecta</taxon>
        <taxon>Pterygota</taxon>
        <taxon>Neoptera</taxon>
        <taxon>Endopterygota</taxon>
        <taxon>Hymenoptera</taxon>
        <taxon>Apocrita</taxon>
        <taxon>Aculeata</taxon>
        <taxon>Formicoidea</taxon>
        <taxon>Formicidae</taxon>
        <taxon>Ponerinae</taxon>
        <taxon>Ponerini</taxon>
        <taxon>Dinoponera</taxon>
    </lineage>
</organism>
<dbReference type="AlphaFoldDB" id="A0A6P3Y6I9"/>
<proteinExistence type="inferred from homology"/>
<dbReference type="PANTHER" id="PTHR11533">
    <property type="entry name" value="PROTEASE M1 ZINC METALLOPROTEASE"/>
    <property type="match status" value="1"/>
</dbReference>
<dbReference type="InterPro" id="IPR014782">
    <property type="entry name" value="Peptidase_M1_dom"/>
</dbReference>
<dbReference type="InterPro" id="IPR045357">
    <property type="entry name" value="Aminopeptidase_N-like_N"/>
</dbReference>
<dbReference type="Pfam" id="PF17900">
    <property type="entry name" value="Peptidase_M1_N"/>
    <property type="match status" value="1"/>
</dbReference>
<dbReference type="SUPFAM" id="SSF55486">
    <property type="entry name" value="Metalloproteases ('zincins'), catalytic domain"/>
    <property type="match status" value="1"/>
</dbReference>
<evidence type="ECO:0000259" key="4">
    <source>
        <dbReference type="Pfam" id="PF11838"/>
    </source>
</evidence>
<feature type="chain" id="PRO_5027639683" evidence="2">
    <location>
        <begin position="25"/>
        <end position="833"/>
    </location>
</feature>
<dbReference type="Gene3D" id="1.10.390.10">
    <property type="entry name" value="Neutral Protease Domain 2"/>
    <property type="match status" value="1"/>
</dbReference>
<gene>
    <name evidence="7" type="primary">LOC106750574</name>
</gene>
<dbReference type="InterPro" id="IPR024571">
    <property type="entry name" value="ERAP1-like_C_dom"/>
</dbReference>
<dbReference type="GO" id="GO:0042277">
    <property type="term" value="F:peptide binding"/>
    <property type="evidence" value="ECO:0007669"/>
    <property type="project" value="TreeGrafter"/>
</dbReference>
<dbReference type="OrthoDB" id="7535542at2759"/>
<dbReference type="GO" id="GO:0005615">
    <property type="term" value="C:extracellular space"/>
    <property type="evidence" value="ECO:0007669"/>
    <property type="project" value="TreeGrafter"/>
</dbReference>
<evidence type="ECO:0000313" key="7">
    <source>
        <dbReference type="RefSeq" id="XP_014486500.1"/>
    </source>
</evidence>
<dbReference type="InterPro" id="IPR027268">
    <property type="entry name" value="Peptidase_M4/M1_CTD_sf"/>
</dbReference>
<dbReference type="RefSeq" id="XP_014486500.1">
    <property type="nucleotide sequence ID" value="XM_014631014.1"/>
</dbReference>
<protein>
    <submittedName>
        <fullName evidence="7">Aminopeptidase N-like</fullName>
    </submittedName>
</protein>
<feature type="domain" description="ERAP1-like C-terminal" evidence="4">
    <location>
        <begin position="529"/>
        <end position="817"/>
    </location>
</feature>
<dbReference type="Pfam" id="PF11838">
    <property type="entry name" value="ERAP1_C"/>
    <property type="match status" value="1"/>
</dbReference>
<dbReference type="GO" id="GO:0008270">
    <property type="term" value="F:zinc ion binding"/>
    <property type="evidence" value="ECO:0007669"/>
    <property type="project" value="InterPro"/>
</dbReference>
<dbReference type="Proteomes" id="UP000515204">
    <property type="component" value="Unplaced"/>
</dbReference>
<dbReference type="KEGG" id="dqu:106750574"/>
<evidence type="ECO:0000259" key="5">
    <source>
        <dbReference type="Pfam" id="PF17900"/>
    </source>
</evidence>
<reference evidence="7" key="1">
    <citation type="submission" date="2025-08" db="UniProtKB">
        <authorList>
            <consortium name="RefSeq"/>
        </authorList>
    </citation>
    <scope>IDENTIFICATION</scope>
</reference>
<dbReference type="GO" id="GO:0016020">
    <property type="term" value="C:membrane"/>
    <property type="evidence" value="ECO:0007669"/>
    <property type="project" value="TreeGrafter"/>
</dbReference>
<feature type="signal peptide" evidence="2">
    <location>
        <begin position="1"/>
        <end position="24"/>
    </location>
</feature>
<comment type="similarity">
    <text evidence="1">Belongs to the peptidase M1 family.</text>
</comment>
<evidence type="ECO:0000313" key="6">
    <source>
        <dbReference type="Proteomes" id="UP000515204"/>
    </source>
</evidence>
<dbReference type="Gene3D" id="2.60.40.1730">
    <property type="entry name" value="tricorn interacting facor f3 domain"/>
    <property type="match status" value="1"/>
</dbReference>
<dbReference type="GO" id="GO:0006508">
    <property type="term" value="P:proteolysis"/>
    <property type="evidence" value="ECO:0007669"/>
    <property type="project" value="TreeGrafter"/>
</dbReference>
<sequence length="833" mass="97386">MSGTRSSLAFFGLLFSIILILATAELNETDDYPQTCIFDKFDYRLPLQVAPRHYNIVLTQKKDVFVGYSSILLEVLALRFREKLSPGNYTLNIDFEAVSHSTRGFVRTQSLEKPSKSEYITVFEPIGARSLFPCWDQPIFKTTFNISVVHSSKAQVFSNMPHRDETCSSSGKEVEKVPTRTKRTDFYITPVMPTYLVTIAIVKTTTNCTTRNNIEFHHAKNVQNHVKVVLKIANRANGFLNTYTKHKWGNSIMRILSYQNLTSNLVGGGRFAVFRESDLIYKRNLHFPGFKLAMWKKIANQMAQQCIESFVSPMTWSQLWFSRAFATYLGYKIAGKEYGEDVMTQLFVVQVLQPALHNDIEVNVPAIIHDYDPFYSSLIYKKASAMIKMLECIVTEDIMRRALVQYIKKYAYGSATPIDFLNILEEVMLKLPSGHIRPYWEITKIMHVWYSQRRYPIMAVVEPVGGKRINVETLDVRYSQIEPNKWPTPVIFEKKPNIRFVQHLQMSFKNLSRNLNDSFDIHGGGPDHLVIFNVKQFGYYRVYYEYNNWVKISRHLNNKDHTKIHVLNRAQIVDDAYHFLMESKFSYIVFYGLINYLQDETNFIVWHSVMNILHYVSPFFNFAESIQFKKLMLKLTNSVLMKIGYYENPEDDEMLRALRLLLLNWACRHGHVNCREKAYEKLKIHIHGPKNEGTSPLWNDWMYCAGLMHVHNYTLSELLSALRTQNKDIFQYMICVEDVDLLRKEVEMFLLKAEATQNESVRLKKFFRDFVKMHARKPKILEFILSNFNNILPGHMTAVEKITHIYMSVYSKCQLDEVNFTILHIPLLFMRTF</sequence>
<dbReference type="GO" id="GO:0005737">
    <property type="term" value="C:cytoplasm"/>
    <property type="evidence" value="ECO:0007669"/>
    <property type="project" value="TreeGrafter"/>
</dbReference>
<name>A0A6P3Y6I9_DINQU</name>
<dbReference type="SUPFAM" id="SSF63737">
    <property type="entry name" value="Leukotriene A4 hydrolase N-terminal domain"/>
    <property type="match status" value="1"/>
</dbReference>
<dbReference type="GO" id="GO:0070006">
    <property type="term" value="F:metalloaminopeptidase activity"/>
    <property type="evidence" value="ECO:0007669"/>
    <property type="project" value="TreeGrafter"/>
</dbReference>
<feature type="domain" description="Peptidase M1 membrane alanine aminopeptidase" evidence="3">
    <location>
        <begin position="275"/>
        <end position="449"/>
    </location>
</feature>
<dbReference type="GeneID" id="106750574"/>
<dbReference type="Pfam" id="PF01433">
    <property type="entry name" value="Peptidase_M1"/>
    <property type="match status" value="1"/>
</dbReference>
<evidence type="ECO:0000259" key="3">
    <source>
        <dbReference type="Pfam" id="PF01433"/>
    </source>
</evidence>